<dbReference type="PANTHER" id="PTHR10655">
    <property type="entry name" value="LYSOPHOSPHOLIPASE-RELATED"/>
    <property type="match status" value="1"/>
</dbReference>
<name>A0ABS7K0B6_9BACI</name>
<dbReference type="InterPro" id="IPR003140">
    <property type="entry name" value="PLipase/COase/thioEstase"/>
</dbReference>
<dbReference type="Proteomes" id="UP000769780">
    <property type="component" value="Unassembled WGS sequence"/>
</dbReference>
<evidence type="ECO:0000256" key="2">
    <source>
        <dbReference type="ARBA" id="ARBA00022801"/>
    </source>
</evidence>
<dbReference type="EMBL" id="JACWFH010000006">
    <property type="protein sequence ID" value="MBY0095692.1"/>
    <property type="molecule type" value="Genomic_DNA"/>
</dbReference>
<evidence type="ECO:0000313" key="4">
    <source>
        <dbReference type="EMBL" id="MBY0095692.1"/>
    </source>
</evidence>
<organism evidence="4 5">
    <name type="scientific">Mesobacillus maritimus</name>
    <dbReference type="NCBI Taxonomy" id="1643336"/>
    <lineage>
        <taxon>Bacteria</taxon>
        <taxon>Bacillati</taxon>
        <taxon>Bacillota</taxon>
        <taxon>Bacilli</taxon>
        <taxon>Bacillales</taxon>
        <taxon>Bacillaceae</taxon>
        <taxon>Mesobacillus</taxon>
    </lineage>
</organism>
<protein>
    <submittedName>
        <fullName evidence="4">Dienelactone hydrolase family protein</fullName>
    </submittedName>
</protein>
<evidence type="ECO:0000259" key="3">
    <source>
        <dbReference type="Pfam" id="PF02230"/>
    </source>
</evidence>
<proteinExistence type="inferred from homology"/>
<dbReference type="InterPro" id="IPR029058">
    <property type="entry name" value="AB_hydrolase_fold"/>
</dbReference>
<comment type="similarity">
    <text evidence="1">Belongs to the AB hydrolase superfamily. AB hydrolase 2 family.</text>
</comment>
<dbReference type="Gene3D" id="3.40.50.1820">
    <property type="entry name" value="alpha/beta hydrolase"/>
    <property type="match status" value="1"/>
</dbReference>
<dbReference type="SUPFAM" id="SSF53474">
    <property type="entry name" value="alpha/beta-Hydrolases"/>
    <property type="match status" value="1"/>
</dbReference>
<evidence type="ECO:0000256" key="1">
    <source>
        <dbReference type="ARBA" id="ARBA00006499"/>
    </source>
</evidence>
<accession>A0ABS7K0B6</accession>
<dbReference type="PANTHER" id="PTHR10655:SF17">
    <property type="entry name" value="LYSOPHOSPHOLIPASE-LIKE PROTEIN 1"/>
    <property type="match status" value="1"/>
</dbReference>
<reference evidence="4 5" key="1">
    <citation type="submission" date="2020-07" db="EMBL/GenBank/DDBJ databases">
        <title>Fungal Genomes of the International Space Station.</title>
        <authorList>
            <person name="Seuylemezian A."/>
            <person name="Singh N.K."/>
            <person name="Wood J."/>
            <person name="Venkateswaran K."/>
        </authorList>
    </citation>
    <scope>NUCLEOTIDE SEQUENCE [LARGE SCALE GENOMIC DNA]</scope>
    <source>
        <strain evidence="4 5">PL-B2</strain>
    </source>
</reference>
<keyword evidence="2 4" id="KW-0378">Hydrolase</keyword>
<dbReference type="InterPro" id="IPR050565">
    <property type="entry name" value="LYPA1-2/EST-like"/>
</dbReference>
<comment type="caution">
    <text evidence="4">The sequence shown here is derived from an EMBL/GenBank/DDBJ whole genome shotgun (WGS) entry which is preliminary data.</text>
</comment>
<dbReference type="RefSeq" id="WP_221870906.1">
    <property type="nucleotide sequence ID" value="NZ_JACWFH010000006.1"/>
</dbReference>
<sequence length="215" mass="24049">MNIHLQQPVVTRGVPLADAKALVFMLHGRNQTTDYVMDLVERINLPDVHYVAPQAAENCWYPKGFMEEISENEPYLSDSLDCYAQRISELVNLGVPKSKLILLGFSQGACLTAEYVRRNPERYGGVVLYTGGIIGPPGTNWNMRGSLNGTPVFLGSSDVDEWVPEHRIHETANLFEKMEANTKTVIYKGMGHLINDEEIDFAKDIIRNVQANLIG</sequence>
<keyword evidence="5" id="KW-1185">Reference proteome</keyword>
<dbReference type="Pfam" id="PF02230">
    <property type="entry name" value="Abhydrolase_2"/>
    <property type="match status" value="1"/>
</dbReference>
<gene>
    <name evidence="4" type="ORF">H0185_02520</name>
</gene>
<dbReference type="GO" id="GO:0016787">
    <property type="term" value="F:hydrolase activity"/>
    <property type="evidence" value="ECO:0007669"/>
    <property type="project" value="UniProtKB-KW"/>
</dbReference>
<feature type="domain" description="Phospholipase/carboxylesterase/thioesterase" evidence="3">
    <location>
        <begin position="18"/>
        <end position="208"/>
    </location>
</feature>
<evidence type="ECO:0000313" key="5">
    <source>
        <dbReference type="Proteomes" id="UP000769780"/>
    </source>
</evidence>